<dbReference type="InterPro" id="IPR000884">
    <property type="entry name" value="TSP1_rpt"/>
</dbReference>
<dbReference type="PANTHER" id="PTHR22906">
    <property type="entry name" value="PROPERDIN"/>
    <property type="match status" value="1"/>
</dbReference>
<dbReference type="PANTHER" id="PTHR22906:SF46">
    <property type="entry name" value="HEMICENTIN-1-LIKE"/>
    <property type="match status" value="1"/>
</dbReference>
<dbReference type="OMA" id="WEEDTPC"/>
<dbReference type="KEGG" id="bfo:118425526"/>
<dbReference type="SMART" id="SM00209">
    <property type="entry name" value="TSP1"/>
    <property type="match status" value="16"/>
</dbReference>
<dbReference type="Gene3D" id="2.20.100.10">
    <property type="entry name" value="Thrombospondin type-1 (TSP1) repeat"/>
    <property type="match status" value="16"/>
</dbReference>
<evidence type="ECO:0000313" key="3">
    <source>
        <dbReference type="Proteomes" id="UP000001554"/>
    </source>
</evidence>
<reference evidence="3" key="1">
    <citation type="journal article" date="2020" name="Nat. Ecol. Evol.">
        <title>Deeply conserved synteny resolves early events in vertebrate evolution.</title>
        <authorList>
            <person name="Simakov O."/>
            <person name="Marletaz F."/>
            <person name="Yue J.X."/>
            <person name="O'Connell B."/>
            <person name="Jenkins J."/>
            <person name="Brandt A."/>
            <person name="Calef R."/>
            <person name="Tung C.H."/>
            <person name="Huang T.K."/>
            <person name="Schmutz J."/>
            <person name="Satoh N."/>
            <person name="Yu J.K."/>
            <person name="Putnam N.H."/>
            <person name="Green R.E."/>
            <person name="Rokhsar D.S."/>
        </authorList>
    </citation>
    <scope>NUCLEOTIDE SEQUENCE [LARGE SCALE GENOMIC DNA]</scope>
    <source>
        <strain evidence="3">S238N-H82</strain>
    </source>
</reference>
<dbReference type="SUPFAM" id="SSF82895">
    <property type="entry name" value="TSP-1 type 1 repeat"/>
    <property type="match status" value="17"/>
</dbReference>
<accession>A0A9J7N265</accession>
<dbReference type="InterPro" id="IPR036383">
    <property type="entry name" value="TSP1_rpt_sf"/>
</dbReference>
<evidence type="ECO:0000313" key="4">
    <source>
        <dbReference type="RefSeq" id="XP_035690317.1"/>
    </source>
</evidence>
<dbReference type="Proteomes" id="UP000001554">
    <property type="component" value="Chromosome 11"/>
</dbReference>
<protein>
    <submittedName>
        <fullName evidence="4">A disintegrin and metalloproteinase with thrombospondin motifs adt-1-like isoform X1</fullName>
    </submittedName>
</protein>
<proteinExistence type="predicted"/>
<gene>
    <name evidence="4" type="primary">LOC118425526</name>
</gene>
<evidence type="ECO:0000256" key="1">
    <source>
        <dbReference type="ARBA" id="ARBA00022737"/>
    </source>
</evidence>
<keyword evidence="2" id="KW-1015">Disulfide bond</keyword>
<dbReference type="Pfam" id="PF00090">
    <property type="entry name" value="TSP_1"/>
    <property type="match status" value="17"/>
</dbReference>
<dbReference type="AlphaFoldDB" id="A0A9J7N265"/>
<dbReference type="RefSeq" id="XP_035690317.1">
    <property type="nucleotide sequence ID" value="XM_035834424.1"/>
</dbReference>
<dbReference type="GeneID" id="118425526"/>
<sequence length="968" mass="102919">MNLLRAKVVIVTAVLLMFLIDDTAAWWRSRRRRRRRCSWRACVWGGWSDWTACSATCGFNGTQTRSRVIAVSAACGGTACSGPSSQTQDCNRRCCLRNCQWHNWSPWSACTATCGSTGTRSRTRGNTPAYCGGSGCSGSSSQVEACNRQCCPVNCQWSSWGSWSSCSASCGSGTQTRTRSIAVPASCAGRACVGGTTESKSCNGGCCPRNCEWHNWSSWSACTASCGNSGTRSRTRGNTTEYCGGSQCSGDSSQVEACNRGCCPQNCQWHNWSSWSACTASCGNSGTRSRTRGNTTEYCGGSQCSGDSSQVEACNRGCCPQNCQWHNWSSWSACTATCGSSGTQSRTRGRTSEQCGGRECSGSNREVQACNRQCCPVNCQWSSWGSWSSCSASCGSGTQTRTRSIAWLASCAGRECVGGTAESKSCNGGCCPRNCQWHNWSTWSACTASCGNSGTRSRTRGNTTEYCGGSQCSGDSSQVEACNRGCCPQNCQWHNWSSWSACTATCGSSGTQSRTRGRTSEQCGGRECSGSNREVQACNRQCCPVNCQWSSWGSWSSCSASCGSGTQTRTRSIAWLASCAGRECVGGTAESKSCNGGCCPRNCQWHNWSTWSACTASCGNSGTRSRTRGNTTEYCGGSQCSGDSSQVEACNRGCCPQNCQWHNWSSWSACTATCGSSGTQSRTRGRTSEQCGGRECSGSNREVQACNRQCCPVNCQWSSWGSWSSCSASCGSGTQTRTRSIAWLASCAGRACVGGTTESKSCNGGCCPRNCQWHNWSTWSACTTSCGNSGTRSRTRGNTTEYCGGSQCSGDSSQVEACNRGCCPQNCQWHNWSSWSACTATCGSSGTQSRTRGRTSEQCGGRECSGSNREVQACNRQCCPVNCQWSSWGSWSSCSASCGSGTQTRTRSIAWLASCAGRECVGGTAESKSCNGGCCPRNCQWHNWSTWSACTASCGNSGTRSRTRCIES</sequence>
<reference evidence="4" key="2">
    <citation type="submission" date="2025-08" db="UniProtKB">
        <authorList>
            <consortium name="RefSeq"/>
        </authorList>
    </citation>
    <scope>IDENTIFICATION</scope>
    <source>
        <strain evidence="4">S238N-H82</strain>
        <tissue evidence="4">Testes</tissue>
    </source>
</reference>
<keyword evidence="1" id="KW-0677">Repeat</keyword>
<dbReference type="InterPro" id="IPR052065">
    <property type="entry name" value="Compl_asym_regulator"/>
</dbReference>
<evidence type="ECO:0000256" key="2">
    <source>
        <dbReference type="ARBA" id="ARBA00023157"/>
    </source>
</evidence>
<dbReference type="OrthoDB" id="98591at2759"/>
<organism evidence="3 4">
    <name type="scientific">Branchiostoma floridae</name>
    <name type="common">Florida lancelet</name>
    <name type="synonym">Amphioxus</name>
    <dbReference type="NCBI Taxonomy" id="7739"/>
    <lineage>
        <taxon>Eukaryota</taxon>
        <taxon>Metazoa</taxon>
        <taxon>Chordata</taxon>
        <taxon>Cephalochordata</taxon>
        <taxon>Leptocardii</taxon>
        <taxon>Amphioxiformes</taxon>
        <taxon>Branchiostomatidae</taxon>
        <taxon>Branchiostoma</taxon>
    </lineage>
</organism>
<name>A0A9J7N265_BRAFL</name>
<dbReference type="PROSITE" id="PS50092">
    <property type="entry name" value="TSP1"/>
    <property type="match status" value="17"/>
</dbReference>
<keyword evidence="3" id="KW-1185">Reference proteome</keyword>